<dbReference type="Proteomes" id="UP000284751">
    <property type="component" value="Unassembled WGS sequence"/>
</dbReference>
<dbReference type="CDD" id="cd06261">
    <property type="entry name" value="TM_PBP2"/>
    <property type="match status" value="1"/>
</dbReference>
<dbReference type="InterPro" id="IPR000515">
    <property type="entry name" value="MetI-like"/>
</dbReference>
<organism evidence="9 10">
    <name type="scientific">[Clostridium] leptum</name>
    <dbReference type="NCBI Taxonomy" id="1535"/>
    <lineage>
        <taxon>Bacteria</taxon>
        <taxon>Bacillati</taxon>
        <taxon>Bacillota</taxon>
        <taxon>Clostridia</taxon>
        <taxon>Eubacteriales</taxon>
        <taxon>Oscillospiraceae</taxon>
        <taxon>Oscillospiraceae incertae sedis</taxon>
    </lineage>
</organism>
<evidence type="ECO:0000256" key="2">
    <source>
        <dbReference type="ARBA" id="ARBA00022448"/>
    </source>
</evidence>
<dbReference type="AlphaFoldDB" id="A0A412AUC8"/>
<feature type="domain" description="ABC transmembrane type-1" evidence="8">
    <location>
        <begin position="82"/>
        <end position="273"/>
    </location>
</feature>
<feature type="transmembrane region" description="Helical" evidence="7">
    <location>
        <begin position="151"/>
        <end position="173"/>
    </location>
</feature>
<dbReference type="PANTHER" id="PTHR32243:SF18">
    <property type="entry name" value="INNER MEMBRANE ABC TRANSPORTER PERMEASE PROTEIN YCJP"/>
    <property type="match status" value="1"/>
</dbReference>
<dbReference type="InterPro" id="IPR050901">
    <property type="entry name" value="BP-dep_ABC_trans_perm"/>
</dbReference>
<protein>
    <submittedName>
        <fullName evidence="9">Carbohydrate ABC transporter permease</fullName>
    </submittedName>
</protein>
<feature type="transmembrane region" description="Helical" evidence="7">
    <location>
        <begin position="118"/>
        <end position="139"/>
    </location>
</feature>
<evidence type="ECO:0000256" key="7">
    <source>
        <dbReference type="RuleBase" id="RU363032"/>
    </source>
</evidence>
<reference evidence="9 10" key="1">
    <citation type="submission" date="2018-08" db="EMBL/GenBank/DDBJ databases">
        <title>A genome reference for cultivated species of the human gut microbiota.</title>
        <authorList>
            <person name="Zou Y."/>
            <person name="Xue W."/>
            <person name="Luo G."/>
        </authorList>
    </citation>
    <scope>NUCLEOTIDE SEQUENCE [LARGE SCALE GENOMIC DNA]</scope>
    <source>
        <strain evidence="9 10">AF28-26</strain>
    </source>
</reference>
<evidence type="ECO:0000256" key="1">
    <source>
        <dbReference type="ARBA" id="ARBA00004651"/>
    </source>
</evidence>
<gene>
    <name evidence="9" type="ORF">DWY99_13275</name>
</gene>
<proteinExistence type="inferred from homology"/>
<feature type="transmembrane region" description="Helical" evidence="7">
    <location>
        <begin position="194"/>
        <end position="216"/>
    </location>
</feature>
<name>A0A412AUC8_9FIRM</name>
<dbReference type="Gene3D" id="1.10.3720.10">
    <property type="entry name" value="MetI-like"/>
    <property type="match status" value="1"/>
</dbReference>
<evidence type="ECO:0000313" key="9">
    <source>
        <dbReference type="EMBL" id="RGQ34913.1"/>
    </source>
</evidence>
<dbReference type="InterPro" id="IPR035906">
    <property type="entry name" value="MetI-like_sf"/>
</dbReference>
<feature type="transmembrane region" description="Helical" evidence="7">
    <location>
        <begin position="84"/>
        <end position="106"/>
    </location>
</feature>
<dbReference type="GO" id="GO:0055085">
    <property type="term" value="P:transmembrane transport"/>
    <property type="evidence" value="ECO:0007669"/>
    <property type="project" value="InterPro"/>
</dbReference>
<evidence type="ECO:0000256" key="5">
    <source>
        <dbReference type="ARBA" id="ARBA00022989"/>
    </source>
</evidence>
<dbReference type="GO" id="GO:0005886">
    <property type="term" value="C:plasma membrane"/>
    <property type="evidence" value="ECO:0007669"/>
    <property type="project" value="UniProtKB-SubCell"/>
</dbReference>
<evidence type="ECO:0000259" key="8">
    <source>
        <dbReference type="PROSITE" id="PS50928"/>
    </source>
</evidence>
<evidence type="ECO:0000256" key="6">
    <source>
        <dbReference type="ARBA" id="ARBA00023136"/>
    </source>
</evidence>
<dbReference type="PROSITE" id="PS50928">
    <property type="entry name" value="ABC_TM1"/>
    <property type="match status" value="1"/>
</dbReference>
<evidence type="ECO:0000256" key="3">
    <source>
        <dbReference type="ARBA" id="ARBA00022475"/>
    </source>
</evidence>
<keyword evidence="2 7" id="KW-0813">Transport</keyword>
<keyword evidence="5 7" id="KW-1133">Transmembrane helix</keyword>
<feature type="transmembrane region" description="Helical" evidence="7">
    <location>
        <begin position="12"/>
        <end position="35"/>
    </location>
</feature>
<keyword evidence="6 7" id="KW-0472">Membrane</keyword>
<comment type="subcellular location">
    <subcellularLocation>
        <location evidence="1 7">Cell membrane</location>
        <topology evidence="1 7">Multi-pass membrane protein</topology>
    </subcellularLocation>
</comment>
<keyword evidence="4 7" id="KW-0812">Transmembrane</keyword>
<dbReference type="Pfam" id="PF00528">
    <property type="entry name" value="BPD_transp_1"/>
    <property type="match status" value="1"/>
</dbReference>
<comment type="caution">
    <text evidence="9">The sequence shown here is derived from an EMBL/GenBank/DDBJ whole genome shotgun (WGS) entry which is preliminary data.</text>
</comment>
<dbReference type="EMBL" id="QRTC01000076">
    <property type="protein sequence ID" value="RGQ34913.1"/>
    <property type="molecule type" value="Genomic_DNA"/>
</dbReference>
<sequence length="288" mass="32137">MNSRMMKRGFKRAGIYLAAIVVLLWTLLPILWMFISSITPTADLLTIDGKWFSENVNFNRYIEIFSQSGSANDAGAQFVNSLKISILVSVSTVVLAILFGGVSAYAFARLRFKFKNTLLMATMFFQLLPSITLVIPLYVIGRKIGMIDQPMFLVVLYMSFTLPYVIWVLNGYYKTIPSDLEQAAQIDGCTWFTAYWRIVLPLAKPGLVAVGALSFLMCWDEFMYALIFMTSLSSKTMPVAISEFSTRYGIDYGMISTAGCIATVFPMLLALIFQKYIVTGLTAGGVKD</sequence>
<comment type="similarity">
    <text evidence="7">Belongs to the binding-protein-dependent transport system permease family.</text>
</comment>
<dbReference type="PANTHER" id="PTHR32243">
    <property type="entry name" value="MALTOSE TRANSPORT SYSTEM PERMEASE-RELATED"/>
    <property type="match status" value="1"/>
</dbReference>
<accession>A0A412AUC8</accession>
<evidence type="ECO:0000313" key="10">
    <source>
        <dbReference type="Proteomes" id="UP000284751"/>
    </source>
</evidence>
<keyword evidence="3" id="KW-1003">Cell membrane</keyword>
<dbReference type="SUPFAM" id="SSF161098">
    <property type="entry name" value="MetI-like"/>
    <property type="match status" value="1"/>
</dbReference>
<evidence type="ECO:0000256" key="4">
    <source>
        <dbReference type="ARBA" id="ARBA00022692"/>
    </source>
</evidence>
<feature type="transmembrane region" description="Helical" evidence="7">
    <location>
        <begin position="253"/>
        <end position="273"/>
    </location>
</feature>